<dbReference type="GO" id="GO:0009360">
    <property type="term" value="C:DNA polymerase III complex"/>
    <property type="evidence" value="ECO:0007669"/>
    <property type="project" value="InterPro"/>
</dbReference>
<dbReference type="GO" id="GO:0003887">
    <property type="term" value="F:DNA-directed DNA polymerase activity"/>
    <property type="evidence" value="ECO:0007669"/>
    <property type="project" value="UniProtKB-KW"/>
</dbReference>
<accession>A0A9Q3Z0R5</accession>
<dbReference type="GO" id="GO:0005524">
    <property type="term" value="F:ATP binding"/>
    <property type="evidence" value="ECO:0007669"/>
    <property type="project" value="UniProtKB-KW"/>
</dbReference>
<sequence length="541" mass="62469">MGYTALYREWRPRTFEEVVGQEHITLTLKNQMKNNRIAHAYLFCGTRGTGKTSTAKIFSKAVNCLNPQDGEPCNECDMCKKINAGLAIDVSEMDAASHNKVDDIRDLIEEVKYPPREGKYKVYIMDEAHMLTQGAVNAFLKTLEEPPEKVVFILATTDPQKLPITILSRCQRFDFKRIKSDDIFERLIKITKEQGIFADNKSLSLIARMSDGAMRDALSILDQAISMGNGKVDYDQVINMLGLVTNDNLLKLTNTIIDKDIENSIRIIDDVVYAGKDINLFIKDMIHHMRNLMMVKVSQNPEDVLDMSEENINFLKEQSKKIRIEEIMRCIRILQECEEQSKWSKQGRIYLELSIIKMCKIEYDTSKEVLLSRLNKLEKIIKEGNITIDTNISNTKNQFPENKSIKKVSSLNEQRLNLKEEILEVNSNSKITIEDVKKSWKDIMEIFKAKRHMVLYASLITGNVIQCKGGVITIKYDQQYAFNIKRLEKEDSRKIVEEIFSHELKENVRIKYIVDKKEEKKSPEEILKEAFGEDLVEIIDE</sequence>
<dbReference type="InterPro" id="IPR003593">
    <property type="entry name" value="AAA+_ATPase"/>
</dbReference>
<dbReference type="Gene3D" id="1.20.272.10">
    <property type="match status" value="1"/>
</dbReference>
<evidence type="ECO:0000313" key="14">
    <source>
        <dbReference type="Proteomes" id="UP000813637"/>
    </source>
</evidence>
<keyword evidence="10" id="KW-0239">DNA-directed DNA polymerase</keyword>
<dbReference type="NCBIfam" id="TIGR02397">
    <property type="entry name" value="dnaX_nterm"/>
    <property type="match status" value="1"/>
</dbReference>
<keyword evidence="3 13" id="KW-0808">Transferase</keyword>
<name>A0A9Q3Z0R5_CLOBO</name>
<evidence type="ECO:0000256" key="5">
    <source>
        <dbReference type="ARBA" id="ARBA00022705"/>
    </source>
</evidence>
<evidence type="ECO:0000256" key="9">
    <source>
        <dbReference type="ARBA" id="ARBA00022840"/>
    </source>
</evidence>
<dbReference type="Pfam" id="PF12169">
    <property type="entry name" value="DNA_pol3_gamma3"/>
    <property type="match status" value="1"/>
</dbReference>
<dbReference type="PANTHER" id="PTHR11669">
    <property type="entry name" value="REPLICATION FACTOR C / DNA POLYMERASE III GAMMA-TAU SUBUNIT"/>
    <property type="match status" value="1"/>
</dbReference>
<evidence type="ECO:0000256" key="3">
    <source>
        <dbReference type="ARBA" id="ARBA00022679"/>
    </source>
</evidence>
<protein>
    <recommendedName>
        <fullName evidence="2">DNA-directed DNA polymerase</fullName>
        <ecNumber evidence="2">2.7.7.7</ecNumber>
    </recommendedName>
</protein>
<dbReference type="AlphaFoldDB" id="A0A9Q3Z0R5"/>
<keyword evidence="8" id="KW-0862">Zinc</keyword>
<organism evidence="13 14">
    <name type="scientific">Clostridium botulinum C</name>
    <dbReference type="NCBI Taxonomy" id="36828"/>
    <lineage>
        <taxon>Bacteria</taxon>
        <taxon>Bacillati</taxon>
        <taxon>Bacillota</taxon>
        <taxon>Clostridia</taxon>
        <taxon>Eubacteriales</taxon>
        <taxon>Clostridiaceae</taxon>
        <taxon>Clostridium</taxon>
    </lineage>
</organism>
<comment type="caution">
    <text evidence="13">The sequence shown here is derived from an EMBL/GenBank/DDBJ whole genome shotgun (WGS) entry which is preliminary data.</text>
</comment>
<evidence type="ECO:0000256" key="6">
    <source>
        <dbReference type="ARBA" id="ARBA00022723"/>
    </source>
</evidence>
<dbReference type="SMART" id="SM00382">
    <property type="entry name" value="AAA"/>
    <property type="match status" value="1"/>
</dbReference>
<dbReference type="SUPFAM" id="SSF52540">
    <property type="entry name" value="P-loop containing nucleoside triphosphate hydrolases"/>
    <property type="match status" value="1"/>
</dbReference>
<dbReference type="CDD" id="cd18137">
    <property type="entry name" value="HLD_clamp_pol_III_gamma_tau"/>
    <property type="match status" value="1"/>
</dbReference>
<keyword evidence="6" id="KW-0479">Metal-binding</keyword>
<reference evidence="13" key="2">
    <citation type="journal article" date="2021" name="Microorganisms">
        <title>Extensive Genome Exploration of Clostridium botulinum Group III Field Strains.</title>
        <authorList>
            <person name="Fillo S."/>
            <person name="Giordani F."/>
            <person name="Tonon E."/>
            <person name="Drigo I."/>
            <person name="Anselmo A."/>
            <person name="Fortunato A."/>
            <person name="Lista F."/>
            <person name="Bano L."/>
        </authorList>
    </citation>
    <scope>NUCLEOTIDE SEQUENCE</scope>
    <source>
        <strain evidence="13">IZSVe-TV_9877_3_12</strain>
    </source>
</reference>
<dbReference type="GO" id="GO:0006261">
    <property type="term" value="P:DNA-templated DNA replication"/>
    <property type="evidence" value="ECO:0007669"/>
    <property type="project" value="TreeGrafter"/>
</dbReference>
<dbReference type="RefSeq" id="WP_003378904.1">
    <property type="nucleotide sequence ID" value="NZ_JAAMYB010000026.1"/>
</dbReference>
<comment type="catalytic activity">
    <reaction evidence="11">
        <text>DNA(n) + a 2'-deoxyribonucleoside 5'-triphosphate = DNA(n+1) + diphosphate</text>
        <dbReference type="Rhea" id="RHEA:22508"/>
        <dbReference type="Rhea" id="RHEA-COMP:17339"/>
        <dbReference type="Rhea" id="RHEA-COMP:17340"/>
        <dbReference type="ChEBI" id="CHEBI:33019"/>
        <dbReference type="ChEBI" id="CHEBI:61560"/>
        <dbReference type="ChEBI" id="CHEBI:173112"/>
        <dbReference type="EC" id="2.7.7.7"/>
    </reaction>
</comment>
<dbReference type="GO" id="GO:0003677">
    <property type="term" value="F:DNA binding"/>
    <property type="evidence" value="ECO:0007669"/>
    <property type="project" value="InterPro"/>
</dbReference>
<dbReference type="Gene3D" id="3.40.50.300">
    <property type="entry name" value="P-loop containing nucleotide triphosphate hydrolases"/>
    <property type="match status" value="1"/>
</dbReference>
<keyword evidence="5" id="KW-0235">DNA replication</keyword>
<keyword evidence="7" id="KW-0547">Nucleotide-binding</keyword>
<evidence type="ECO:0000256" key="7">
    <source>
        <dbReference type="ARBA" id="ARBA00022741"/>
    </source>
</evidence>
<dbReference type="CDD" id="cd00009">
    <property type="entry name" value="AAA"/>
    <property type="match status" value="1"/>
</dbReference>
<evidence type="ECO:0000256" key="10">
    <source>
        <dbReference type="ARBA" id="ARBA00022932"/>
    </source>
</evidence>
<evidence type="ECO:0000256" key="2">
    <source>
        <dbReference type="ARBA" id="ARBA00012417"/>
    </source>
</evidence>
<dbReference type="FunFam" id="3.40.50.300:FF:000014">
    <property type="entry name" value="DNA polymerase III subunit gamma/tau"/>
    <property type="match status" value="1"/>
</dbReference>
<dbReference type="Gene3D" id="1.10.8.60">
    <property type="match status" value="1"/>
</dbReference>
<dbReference type="InterPro" id="IPR012763">
    <property type="entry name" value="DNA_pol_III_sug/sutau_N"/>
</dbReference>
<dbReference type="NCBIfam" id="NF004046">
    <property type="entry name" value="PRK05563.1"/>
    <property type="match status" value="1"/>
</dbReference>
<dbReference type="Pfam" id="PF22608">
    <property type="entry name" value="DNAX_ATPase_lid"/>
    <property type="match status" value="1"/>
</dbReference>
<dbReference type="Proteomes" id="UP000813637">
    <property type="component" value="Unassembled WGS sequence"/>
</dbReference>
<dbReference type="PANTHER" id="PTHR11669:SF0">
    <property type="entry name" value="PROTEIN STICHEL-LIKE 2"/>
    <property type="match status" value="1"/>
</dbReference>
<dbReference type="InterPro" id="IPR027417">
    <property type="entry name" value="P-loop_NTPase"/>
</dbReference>
<dbReference type="FunFam" id="1.10.8.60:FF:000013">
    <property type="entry name" value="DNA polymerase III subunit gamma/tau"/>
    <property type="match status" value="1"/>
</dbReference>
<evidence type="ECO:0000259" key="12">
    <source>
        <dbReference type="SMART" id="SM00382"/>
    </source>
</evidence>
<keyword evidence="9" id="KW-0067">ATP-binding</keyword>
<dbReference type="EC" id="2.7.7.7" evidence="2"/>
<gene>
    <name evidence="13" type="primary">dnaX</name>
    <name evidence="13" type="ORF">G8S53_12715</name>
</gene>
<evidence type="ECO:0000256" key="8">
    <source>
        <dbReference type="ARBA" id="ARBA00022833"/>
    </source>
</evidence>
<evidence type="ECO:0000313" key="13">
    <source>
        <dbReference type="EMBL" id="MCD3196122.1"/>
    </source>
</evidence>
<dbReference type="GO" id="GO:0046872">
    <property type="term" value="F:metal ion binding"/>
    <property type="evidence" value="ECO:0007669"/>
    <property type="project" value="UniProtKB-KW"/>
</dbReference>
<dbReference type="InterPro" id="IPR045085">
    <property type="entry name" value="HLD_clamp_pol_III_gamma_tau"/>
</dbReference>
<dbReference type="Pfam" id="PF13177">
    <property type="entry name" value="DNA_pol3_delta2"/>
    <property type="match status" value="1"/>
</dbReference>
<proteinExistence type="inferred from homology"/>
<evidence type="ECO:0000256" key="11">
    <source>
        <dbReference type="ARBA" id="ARBA00049244"/>
    </source>
</evidence>
<evidence type="ECO:0000256" key="1">
    <source>
        <dbReference type="ARBA" id="ARBA00006360"/>
    </source>
</evidence>
<reference evidence="13" key="1">
    <citation type="submission" date="2020-02" db="EMBL/GenBank/DDBJ databases">
        <authorList>
            <person name="Fillo S."/>
            <person name="Giordani F."/>
            <person name="Tonon E."/>
            <person name="Drigo I."/>
            <person name="Anselmo A."/>
            <person name="Fortunato A."/>
            <person name="Bano L."/>
            <person name="Lista F."/>
        </authorList>
    </citation>
    <scope>NUCLEOTIDE SEQUENCE</scope>
    <source>
        <strain evidence="13">IZSVe-TV_9877_3_12</strain>
    </source>
</reference>
<dbReference type="InterPro" id="IPR008921">
    <property type="entry name" value="DNA_pol3_clamp-load_cplx_C"/>
</dbReference>
<comment type="similarity">
    <text evidence="1">Belongs to the DnaX/STICHEL family.</text>
</comment>
<keyword evidence="4 13" id="KW-0548">Nucleotidyltransferase</keyword>
<dbReference type="InterPro" id="IPR050238">
    <property type="entry name" value="DNA_Rep/Repair_Clamp_Loader"/>
</dbReference>
<feature type="domain" description="AAA+ ATPase" evidence="12">
    <location>
        <begin position="37"/>
        <end position="179"/>
    </location>
</feature>
<dbReference type="SUPFAM" id="SSF48019">
    <property type="entry name" value="post-AAA+ oligomerization domain-like"/>
    <property type="match status" value="1"/>
</dbReference>
<dbReference type="InterPro" id="IPR022754">
    <property type="entry name" value="DNA_pol_III_gamma-3"/>
</dbReference>
<evidence type="ECO:0000256" key="4">
    <source>
        <dbReference type="ARBA" id="ARBA00022695"/>
    </source>
</evidence>
<dbReference type="EMBL" id="JAAMYB010000026">
    <property type="protein sequence ID" value="MCD3196122.1"/>
    <property type="molecule type" value="Genomic_DNA"/>
</dbReference>